<dbReference type="KEGG" id="civ:IMZ16_08590"/>
<reference evidence="1 4" key="2">
    <citation type="submission" date="2020-10" db="EMBL/GenBank/DDBJ databases">
        <title>Complete genome of Cruoricapor ignavus strain M1214 isolated from the blood culture of a febrile patient.</title>
        <authorList>
            <person name="Guglielmino C.J.D."/>
        </authorList>
    </citation>
    <scope>NUCLEOTIDE SEQUENCE [LARGE SCALE GENOMIC DNA]</scope>
    <source>
        <strain evidence="1 4">M1214</strain>
    </source>
</reference>
<dbReference type="Proteomes" id="UP000593605">
    <property type="component" value="Chromosome"/>
</dbReference>
<dbReference type="EMBL" id="CP063145">
    <property type="protein sequence ID" value="QOR73562.1"/>
    <property type="molecule type" value="Genomic_DNA"/>
</dbReference>
<gene>
    <name evidence="1" type="ORF">IMZ16_08590</name>
    <name evidence="2" type="ORF">SAMN05443429_103149</name>
</gene>
<proteinExistence type="predicted"/>
<evidence type="ECO:0000313" key="2">
    <source>
        <dbReference type="EMBL" id="SHI69311.1"/>
    </source>
</evidence>
<keyword evidence="3" id="KW-1185">Reference proteome</keyword>
<dbReference type="EMBL" id="FQYI01000003">
    <property type="protein sequence ID" value="SHI69311.1"/>
    <property type="molecule type" value="Genomic_DNA"/>
</dbReference>
<dbReference type="AlphaFoldDB" id="A0A1M6D830"/>
<dbReference type="RefSeq" id="WP_073178874.1">
    <property type="nucleotide sequence ID" value="NZ_CP063145.1"/>
</dbReference>
<evidence type="ECO:0000313" key="4">
    <source>
        <dbReference type="Proteomes" id="UP000593605"/>
    </source>
</evidence>
<accession>A0A1M6D830</accession>
<organism evidence="2 3">
    <name type="scientific">Cruoricaptor ignavus</name>
    <dbReference type="NCBI Taxonomy" id="1118202"/>
    <lineage>
        <taxon>Bacteria</taxon>
        <taxon>Pseudomonadati</taxon>
        <taxon>Bacteroidota</taxon>
        <taxon>Flavobacteriia</taxon>
        <taxon>Flavobacteriales</taxon>
        <taxon>Weeksellaceae</taxon>
        <taxon>Cruoricaptor</taxon>
    </lineage>
</organism>
<dbReference type="OrthoDB" id="1149671at2"/>
<evidence type="ECO:0000313" key="1">
    <source>
        <dbReference type="EMBL" id="QOR73562.1"/>
    </source>
</evidence>
<reference evidence="2 3" key="1">
    <citation type="submission" date="2016-11" db="EMBL/GenBank/DDBJ databases">
        <authorList>
            <person name="Jaros S."/>
            <person name="Januszkiewicz K."/>
            <person name="Wedrychowicz H."/>
        </authorList>
    </citation>
    <scope>NUCLEOTIDE SEQUENCE [LARGE SCALE GENOMIC DNA]</scope>
    <source>
        <strain evidence="2 3">DSM 25479</strain>
    </source>
</reference>
<dbReference type="Proteomes" id="UP000184335">
    <property type="component" value="Unassembled WGS sequence"/>
</dbReference>
<name>A0A1M6D830_9FLAO</name>
<sequence>MQTSTIKLVGEVSPEKYEMAVRVLEAIGLPVEYDGLSDYEIEGIEEGLRQMEEGKTVPSSEVHRMAELLCTEK</sequence>
<protein>
    <submittedName>
        <fullName evidence="2">Uncharacterized protein</fullName>
    </submittedName>
</protein>
<evidence type="ECO:0000313" key="3">
    <source>
        <dbReference type="Proteomes" id="UP000184335"/>
    </source>
</evidence>
<dbReference type="STRING" id="1118202.SAMN05443429_103149"/>